<accession>A0A8X6TDK8</accession>
<dbReference type="EMBL" id="BMAW01054555">
    <property type="protein sequence ID" value="GFS96977.1"/>
    <property type="molecule type" value="Genomic_DNA"/>
</dbReference>
<sequence length="83" mass="9720">MNCETTTRQNPSWSRTREHDILVIEIISSEYIRVRILTLLYLREASRIPIRQWVTFSQPQVRTEEGSFTQLPCVAQGNPPPTY</sequence>
<dbReference type="AlphaFoldDB" id="A0A8X6TDK8"/>
<gene>
    <name evidence="1" type="ORF">NPIL_460371</name>
</gene>
<dbReference type="Proteomes" id="UP000887013">
    <property type="component" value="Unassembled WGS sequence"/>
</dbReference>
<proteinExistence type="predicted"/>
<organism evidence="1 2">
    <name type="scientific">Nephila pilipes</name>
    <name type="common">Giant wood spider</name>
    <name type="synonym">Nephila maculata</name>
    <dbReference type="NCBI Taxonomy" id="299642"/>
    <lineage>
        <taxon>Eukaryota</taxon>
        <taxon>Metazoa</taxon>
        <taxon>Ecdysozoa</taxon>
        <taxon>Arthropoda</taxon>
        <taxon>Chelicerata</taxon>
        <taxon>Arachnida</taxon>
        <taxon>Araneae</taxon>
        <taxon>Araneomorphae</taxon>
        <taxon>Entelegynae</taxon>
        <taxon>Araneoidea</taxon>
        <taxon>Nephilidae</taxon>
        <taxon>Nephila</taxon>
    </lineage>
</organism>
<name>A0A8X6TDK8_NEPPI</name>
<evidence type="ECO:0000313" key="2">
    <source>
        <dbReference type="Proteomes" id="UP000887013"/>
    </source>
</evidence>
<feature type="non-terminal residue" evidence="1">
    <location>
        <position position="1"/>
    </location>
</feature>
<reference evidence="1" key="1">
    <citation type="submission" date="2020-08" db="EMBL/GenBank/DDBJ databases">
        <title>Multicomponent nature underlies the extraordinary mechanical properties of spider dragline silk.</title>
        <authorList>
            <person name="Kono N."/>
            <person name="Nakamura H."/>
            <person name="Mori M."/>
            <person name="Yoshida Y."/>
            <person name="Ohtoshi R."/>
            <person name="Malay A.D."/>
            <person name="Moran D.A.P."/>
            <person name="Tomita M."/>
            <person name="Numata K."/>
            <person name="Arakawa K."/>
        </authorList>
    </citation>
    <scope>NUCLEOTIDE SEQUENCE</scope>
</reference>
<comment type="caution">
    <text evidence="1">The sequence shown here is derived from an EMBL/GenBank/DDBJ whole genome shotgun (WGS) entry which is preliminary data.</text>
</comment>
<evidence type="ECO:0000313" key="1">
    <source>
        <dbReference type="EMBL" id="GFS96977.1"/>
    </source>
</evidence>
<protein>
    <submittedName>
        <fullName evidence="1">Uncharacterized protein</fullName>
    </submittedName>
</protein>
<keyword evidence="2" id="KW-1185">Reference proteome</keyword>